<accession>A0ABP3A1F3</accession>
<keyword evidence="1" id="KW-1133">Transmembrane helix</keyword>
<evidence type="ECO:0000313" key="3">
    <source>
        <dbReference type="Proteomes" id="UP000018234"/>
    </source>
</evidence>
<keyword evidence="1" id="KW-0812">Transmembrane</keyword>
<evidence type="ECO:0000313" key="2">
    <source>
        <dbReference type="EMBL" id="ESU27821.1"/>
    </source>
</evidence>
<dbReference type="Proteomes" id="UP000018234">
    <property type="component" value="Unassembled WGS sequence"/>
</dbReference>
<protein>
    <submittedName>
        <fullName evidence="2">Uncharacterized protein</fullName>
    </submittedName>
</protein>
<proteinExistence type="predicted"/>
<organism evidence="2 3">
    <name type="scientific">Flavobacterium saliperosum S13</name>
    <dbReference type="NCBI Taxonomy" id="1341155"/>
    <lineage>
        <taxon>Bacteria</taxon>
        <taxon>Pseudomonadati</taxon>
        <taxon>Bacteroidota</taxon>
        <taxon>Flavobacteriia</taxon>
        <taxon>Flavobacteriales</taxon>
        <taxon>Flavobacteriaceae</taxon>
        <taxon>Flavobacterium</taxon>
    </lineage>
</organism>
<comment type="caution">
    <text evidence="2">The sequence shown here is derived from an EMBL/GenBank/DDBJ whole genome shotgun (WGS) entry which is preliminary data.</text>
</comment>
<evidence type="ECO:0000256" key="1">
    <source>
        <dbReference type="SAM" id="Phobius"/>
    </source>
</evidence>
<keyword evidence="3" id="KW-1185">Reference proteome</keyword>
<reference evidence="2 3" key="1">
    <citation type="submission" date="2013-08" db="EMBL/GenBank/DDBJ databases">
        <title>Flavobacterium saliperosum type strain genome sequencing.</title>
        <authorList>
            <person name="Lee K."/>
            <person name="Yi H."/>
            <person name="Park S."/>
            <person name="Chun J."/>
        </authorList>
    </citation>
    <scope>NUCLEOTIDE SEQUENCE [LARGE SCALE GENOMIC DNA]</scope>
    <source>
        <strain evidence="2 3">S13</strain>
    </source>
</reference>
<gene>
    <name evidence="2" type="ORF">FSS13T_03000</name>
</gene>
<sequence length="39" mass="4658">MLREVNQHNAHHKSKMSLITVRAFLFAPINTFFWVCKIK</sequence>
<dbReference type="EMBL" id="AVFO01000002">
    <property type="protein sequence ID" value="ESU27821.1"/>
    <property type="molecule type" value="Genomic_DNA"/>
</dbReference>
<feature type="transmembrane region" description="Helical" evidence="1">
    <location>
        <begin position="16"/>
        <end position="36"/>
    </location>
</feature>
<keyword evidence="1" id="KW-0472">Membrane</keyword>
<name>A0ABP3A1F3_9FLAO</name>